<proteinExistence type="predicted"/>
<evidence type="ECO:0000313" key="3">
    <source>
        <dbReference type="Proteomes" id="UP000266861"/>
    </source>
</evidence>
<evidence type="ECO:0000256" key="1">
    <source>
        <dbReference type="SAM" id="MobiDB-lite"/>
    </source>
</evidence>
<sequence>MSHTKCTNFKITFSTTGNNNNSANNNNNNNNNNTANNNILGIYSAESNNNNNDNNDNSNIQLCHTTSTTPFYGLIKEPVILIIPINNEYETFQFCAIMVISKGESLLYDGDEGGENSWFTKDDLDVFVLEITTIFIKVDNGDCGVVVKSVVVVVVVDVVLLVVSQLAVNLSRISSSSFGVEEKELVKFEKEVDKAGAAEEESHKVISEKKKLHYAF</sequence>
<protein>
    <submittedName>
        <fullName evidence="2">Uncharacterized protein</fullName>
    </submittedName>
</protein>
<accession>A0A397GWK7</accession>
<gene>
    <name evidence="2" type="ORF">Glove_433g12</name>
</gene>
<dbReference type="AlphaFoldDB" id="A0A397GWK7"/>
<name>A0A397GWK7_9GLOM</name>
<evidence type="ECO:0000313" key="2">
    <source>
        <dbReference type="EMBL" id="RHZ53894.1"/>
    </source>
</evidence>
<dbReference type="Proteomes" id="UP000266861">
    <property type="component" value="Unassembled WGS sequence"/>
</dbReference>
<reference evidence="2 3" key="1">
    <citation type="submission" date="2018-08" db="EMBL/GenBank/DDBJ databases">
        <title>Genome and evolution of the arbuscular mycorrhizal fungus Diversispora epigaea (formerly Glomus versiforme) and its bacterial endosymbionts.</title>
        <authorList>
            <person name="Sun X."/>
            <person name="Fei Z."/>
            <person name="Harrison M."/>
        </authorList>
    </citation>
    <scope>NUCLEOTIDE SEQUENCE [LARGE SCALE GENOMIC DNA]</scope>
    <source>
        <strain evidence="2 3">IT104</strain>
    </source>
</reference>
<feature type="compositionally biased region" description="Low complexity" evidence="1">
    <location>
        <begin position="18"/>
        <end position="37"/>
    </location>
</feature>
<dbReference type="EMBL" id="PQFF01000383">
    <property type="protein sequence ID" value="RHZ53894.1"/>
    <property type="molecule type" value="Genomic_DNA"/>
</dbReference>
<feature type="region of interest" description="Disordered" evidence="1">
    <location>
        <begin position="17"/>
        <end position="37"/>
    </location>
</feature>
<organism evidence="2 3">
    <name type="scientific">Diversispora epigaea</name>
    <dbReference type="NCBI Taxonomy" id="1348612"/>
    <lineage>
        <taxon>Eukaryota</taxon>
        <taxon>Fungi</taxon>
        <taxon>Fungi incertae sedis</taxon>
        <taxon>Mucoromycota</taxon>
        <taxon>Glomeromycotina</taxon>
        <taxon>Glomeromycetes</taxon>
        <taxon>Diversisporales</taxon>
        <taxon>Diversisporaceae</taxon>
        <taxon>Diversispora</taxon>
    </lineage>
</organism>
<keyword evidence="3" id="KW-1185">Reference proteome</keyword>
<comment type="caution">
    <text evidence="2">The sequence shown here is derived from an EMBL/GenBank/DDBJ whole genome shotgun (WGS) entry which is preliminary data.</text>
</comment>